<evidence type="ECO:0000313" key="1">
    <source>
        <dbReference type="EMBL" id="OSX80120.1"/>
    </source>
</evidence>
<gene>
    <name evidence="1" type="ORF">BU14_0058s0031</name>
</gene>
<proteinExistence type="predicted"/>
<protein>
    <submittedName>
        <fullName evidence="1">Uncharacterized protein</fullName>
    </submittedName>
</protein>
<dbReference type="EMBL" id="KV918780">
    <property type="protein sequence ID" value="OSX80120.1"/>
    <property type="molecule type" value="Genomic_DNA"/>
</dbReference>
<reference evidence="1 2" key="1">
    <citation type="submission" date="2017-03" db="EMBL/GenBank/DDBJ databases">
        <title>WGS assembly of Porphyra umbilicalis.</title>
        <authorList>
            <person name="Brawley S.H."/>
            <person name="Blouin N.A."/>
            <person name="Ficko-Blean E."/>
            <person name="Wheeler G.L."/>
            <person name="Lohr M."/>
            <person name="Goodson H.V."/>
            <person name="Jenkins J.W."/>
            <person name="Blaby-Haas C.E."/>
            <person name="Helliwell K.E."/>
            <person name="Chan C."/>
            <person name="Marriage T."/>
            <person name="Bhattacharya D."/>
            <person name="Klein A.S."/>
            <person name="Badis Y."/>
            <person name="Brodie J."/>
            <person name="Cao Y."/>
            <person name="Collen J."/>
            <person name="Dittami S.M."/>
            <person name="Gachon C.M."/>
            <person name="Green B.R."/>
            <person name="Karpowicz S."/>
            <person name="Kim J.W."/>
            <person name="Kudahl U."/>
            <person name="Lin S."/>
            <person name="Michel G."/>
            <person name="Mittag M."/>
            <person name="Olson B.J."/>
            <person name="Pangilinan J."/>
            <person name="Peng Y."/>
            <person name="Qiu H."/>
            <person name="Shu S."/>
            <person name="Singer J.T."/>
            <person name="Smith A.G."/>
            <person name="Sprecher B.N."/>
            <person name="Wagner V."/>
            <person name="Wang W."/>
            <person name="Wang Z.-Y."/>
            <person name="Yan J."/>
            <person name="Yarish C."/>
            <person name="Zoeuner-Riek S."/>
            <person name="Zhuang Y."/>
            <person name="Zou Y."/>
            <person name="Lindquist E.A."/>
            <person name="Grimwood J."/>
            <person name="Barry K."/>
            <person name="Rokhsar D.S."/>
            <person name="Schmutz J."/>
            <person name="Stiller J.W."/>
            <person name="Grossman A.R."/>
            <person name="Prochnik S.E."/>
        </authorList>
    </citation>
    <scope>NUCLEOTIDE SEQUENCE [LARGE SCALE GENOMIC DNA]</scope>
    <source>
        <strain evidence="1">4086291</strain>
    </source>
</reference>
<name>A0A1X6PH35_PORUM</name>
<dbReference type="Proteomes" id="UP000218209">
    <property type="component" value="Unassembled WGS sequence"/>
</dbReference>
<dbReference type="AlphaFoldDB" id="A0A1X6PH35"/>
<evidence type="ECO:0000313" key="2">
    <source>
        <dbReference type="Proteomes" id="UP000218209"/>
    </source>
</evidence>
<accession>A0A1X6PH35</accession>
<keyword evidence="2" id="KW-1185">Reference proteome</keyword>
<sequence length="204" mass="20723">MAFLFAPALATRRQRAGPLPCRRCSPPVGAPRRSRAVMAVPAEAQRAFDRRMNEVCNEVVKTILRGSDADVVALRNRLVESAADFVTPSASPDAAAGDAAAAAWATAAAATATAAAATATAATAAETATGPRDAAIADGAPPPAPPAVDAGVVFHACIVALLDHTLSPAVPTLCGPYARAFEGMVRLVEDAGWQITAPVMKITG</sequence>
<organism evidence="1 2">
    <name type="scientific">Porphyra umbilicalis</name>
    <name type="common">Purple laver</name>
    <name type="synonym">Red alga</name>
    <dbReference type="NCBI Taxonomy" id="2786"/>
    <lineage>
        <taxon>Eukaryota</taxon>
        <taxon>Rhodophyta</taxon>
        <taxon>Bangiophyceae</taxon>
        <taxon>Bangiales</taxon>
        <taxon>Bangiaceae</taxon>
        <taxon>Porphyra</taxon>
    </lineage>
</organism>